<proteinExistence type="predicted"/>
<keyword evidence="1" id="KW-0472">Membrane</keyword>
<evidence type="ECO:0000313" key="3">
    <source>
        <dbReference type="Proteomes" id="UP000289703"/>
    </source>
</evidence>
<accession>A0A4Q1JNT9</accession>
<sequence length="88" mass="10171">MEKNKLVELTNEELQIEKKKLKKRKFLKALLIGILVGVLFMLGSAIVHYESPFGTIPIFLLLFIIFKIAKSPDKDKTLEETLKERNIN</sequence>
<evidence type="ECO:0000256" key="1">
    <source>
        <dbReference type="SAM" id="Phobius"/>
    </source>
</evidence>
<evidence type="ECO:0000313" key="2">
    <source>
        <dbReference type="EMBL" id="RXQ96291.1"/>
    </source>
</evidence>
<keyword evidence="1" id="KW-0812">Transmembrane</keyword>
<keyword evidence="3" id="KW-1185">Reference proteome</keyword>
<reference evidence="2 3" key="1">
    <citation type="submission" date="2019-01" db="EMBL/GenBank/DDBJ databases">
        <title>Ancylomarina salipaludis sp. nov., isolated from a salt marsh.</title>
        <authorList>
            <person name="Yoon J.-H."/>
        </authorList>
    </citation>
    <scope>NUCLEOTIDE SEQUENCE [LARGE SCALE GENOMIC DNA]</scope>
    <source>
        <strain evidence="2 3">SHSM-M15</strain>
    </source>
</reference>
<protein>
    <recommendedName>
        <fullName evidence="4">FUSC family protein</fullName>
    </recommendedName>
</protein>
<feature type="transmembrane region" description="Helical" evidence="1">
    <location>
        <begin position="53"/>
        <end position="69"/>
    </location>
</feature>
<gene>
    <name evidence="2" type="ORF">EO244_05520</name>
</gene>
<dbReference type="EMBL" id="SAXA01000003">
    <property type="protein sequence ID" value="RXQ96291.1"/>
    <property type="molecule type" value="Genomic_DNA"/>
</dbReference>
<dbReference type="AlphaFoldDB" id="A0A4Q1JNT9"/>
<comment type="caution">
    <text evidence="2">The sequence shown here is derived from an EMBL/GenBank/DDBJ whole genome shotgun (WGS) entry which is preliminary data.</text>
</comment>
<evidence type="ECO:0008006" key="4">
    <source>
        <dbReference type="Google" id="ProtNLM"/>
    </source>
</evidence>
<feature type="transmembrane region" description="Helical" evidence="1">
    <location>
        <begin position="26"/>
        <end position="47"/>
    </location>
</feature>
<name>A0A4Q1JNT9_9BACT</name>
<keyword evidence="1" id="KW-1133">Transmembrane helix</keyword>
<dbReference type="RefSeq" id="WP_129253651.1">
    <property type="nucleotide sequence ID" value="NZ_SAXA01000003.1"/>
</dbReference>
<organism evidence="2 3">
    <name type="scientific">Ancylomarina salipaludis</name>
    <dbReference type="NCBI Taxonomy" id="2501299"/>
    <lineage>
        <taxon>Bacteria</taxon>
        <taxon>Pseudomonadati</taxon>
        <taxon>Bacteroidota</taxon>
        <taxon>Bacteroidia</taxon>
        <taxon>Marinilabiliales</taxon>
        <taxon>Marinifilaceae</taxon>
        <taxon>Ancylomarina</taxon>
    </lineage>
</organism>
<dbReference type="Proteomes" id="UP000289703">
    <property type="component" value="Unassembled WGS sequence"/>
</dbReference>